<dbReference type="EMBL" id="NEWK01000001">
    <property type="protein sequence ID" value="OXB89155.1"/>
    <property type="molecule type" value="Genomic_DNA"/>
</dbReference>
<dbReference type="Proteomes" id="UP000198378">
    <property type="component" value="Unassembled WGS sequence"/>
</dbReference>
<evidence type="ECO:0000313" key="2">
    <source>
        <dbReference type="Proteomes" id="UP000198378"/>
    </source>
</evidence>
<dbReference type="KEGG" id="gtm:GT3921_04615"/>
<gene>
    <name evidence="1" type="ORF">B9L19_03480</name>
</gene>
<accession>A0A226Q9U4</accession>
<name>A0A226Q9U4_9BACL</name>
<dbReference type="RefSeq" id="WP_089113843.1">
    <property type="nucleotide sequence ID" value="NZ_CP018058.1"/>
</dbReference>
<evidence type="ECO:0000313" key="1">
    <source>
        <dbReference type="EMBL" id="OXB89155.1"/>
    </source>
</evidence>
<protein>
    <submittedName>
        <fullName evidence="1">Uncharacterized protein</fullName>
    </submittedName>
</protein>
<organism evidence="1 2">
    <name type="scientific">Geobacillus thermocatenulatus</name>
    <dbReference type="NCBI Taxonomy" id="33938"/>
    <lineage>
        <taxon>Bacteria</taxon>
        <taxon>Bacillati</taxon>
        <taxon>Bacillota</taxon>
        <taxon>Bacilli</taxon>
        <taxon>Bacillales</taxon>
        <taxon>Anoxybacillaceae</taxon>
        <taxon>Geobacillus</taxon>
        <taxon>Geobacillus thermoleovorans group</taxon>
    </lineage>
</organism>
<sequence length="204" mass="23503">MGINTKRICLAFPDVRSYMQALGMRVSSDSMRYNYPEDAELIVNFMKENGFVTPDGDLDIRKVRVLRAMATGNKIPVRTLYDDGRDLSEGVDWDKEYFKLIASNSGLLTVDDIEGILELAKKLPNRSPKYLDNYFRGWSHEDVFAAARIVAMLAGPFKGRPEFESLKVLYFAIRDLAERKQAHWQKKIRADMKRRGTTLMYGYK</sequence>
<reference evidence="1 2" key="1">
    <citation type="submission" date="2017-05" db="EMBL/GenBank/DDBJ databases">
        <title>The genome sequence of Geobacillus thermocatenulatus DSM 730.</title>
        <authorList>
            <person name="Ramaloko W.T."/>
            <person name="Koen N."/>
            <person name="Polliack S."/>
            <person name="Aliyu H."/>
            <person name="Lebre P."/>
            <person name="Mohr T."/>
            <person name="Oswald F."/>
            <person name="Zwick M."/>
            <person name="Neumann A."/>
            <person name="Syldatk C."/>
            <person name="Cowan D."/>
            <person name="De Maayer P."/>
        </authorList>
    </citation>
    <scope>NUCLEOTIDE SEQUENCE [LARGE SCALE GENOMIC DNA]</scope>
    <source>
        <strain evidence="1 2">BGSC 93A1</strain>
    </source>
</reference>
<proteinExistence type="predicted"/>
<comment type="caution">
    <text evidence="1">The sequence shown here is derived from an EMBL/GenBank/DDBJ whole genome shotgun (WGS) entry which is preliminary data.</text>
</comment>
<dbReference type="AlphaFoldDB" id="A0A226Q9U4"/>
<keyword evidence="2" id="KW-1185">Reference proteome</keyword>